<evidence type="ECO:0000313" key="4">
    <source>
        <dbReference type="RefSeq" id="XP_026669308.1"/>
    </source>
</evidence>
<dbReference type="InterPro" id="IPR029158">
    <property type="entry name" value="STING"/>
</dbReference>
<proteinExistence type="predicted"/>
<dbReference type="CTD" id="36016"/>
<feature type="transmembrane region" description="Helical" evidence="1">
    <location>
        <begin position="5"/>
        <end position="23"/>
    </location>
</feature>
<organism evidence="3 4">
    <name type="scientific">Ceratina calcarata</name>
    <dbReference type="NCBI Taxonomy" id="156304"/>
    <lineage>
        <taxon>Eukaryota</taxon>
        <taxon>Metazoa</taxon>
        <taxon>Ecdysozoa</taxon>
        <taxon>Arthropoda</taxon>
        <taxon>Hexapoda</taxon>
        <taxon>Insecta</taxon>
        <taxon>Pterygota</taxon>
        <taxon>Neoptera</taxon>
        <taxon>Endopterygota</taxon>
        <taxon>Hymenoptera</taxon>
        <taxon>Apocrita</taxon>
        <taxon>Aculeata</taxon>
        <taxon>Apoidea</taxon>
        <taxon>Anthophila</taxon>
        <taxon>Apidae</taxon>
        <taxon>Ceratina</taxon>
        <taxon>Zadontomerus</taxon>
    </lineage>
</organism>
<dbReference type="GeneID" id="108624957"/>
<dbReference type="InterPro" id="IPR033952">
    <property type="entry name" value="STING_C"/>
</dbReference>
<dbReference type="PANTHER" id="PTHR34339">
    <property type="entry name" value="STIMULATOR OF INTERFERON GENES PROTEIN"/>
    <property type="match status" value="1"/>
</dbReference>
<feature type="transmembrane region" description="Helical" evidence="1">
    <location>
        <begin position="29"/>
        <end position="49"/>
    </location>
</feature>
<protein>
    <submittedName>
        <fullName evidence="4">Stimulator of interferon genes protein</fullName>
    </submittedName>
</protein>
<name>A0AAJ7WAK7_9HYME</name>
<keyword evidence="1" id="KW-0472">Membrane</keyword>
<dbReference type="CDD" id="cd12146">
    <property type="entry name" value="STING_C"/>
    <property type="match status" value="1"/>
</dbReference>
<dbReference type="AlphaFoldDB" id="A0AAJ7WAK7"/>
<dbReference type="GO" id="GO:0061507">
    <property type="term" value="F:2',3'-cyclic GMP-AMP binding"/>
    <property type="evidence" value="ECO:0007669"/>
    <property type="project" value="TreeGrafter"/>
</dbReference>
<dbReference type="KEGG" id="ccal:108624957"/>
<dbReference type="Pfam" id="PF15009">
    <property type="entry name" value="STING_LBD"/>
    <property type="match status" value="1"/>
</dbReference>
<dbReference type="GO" id="GO:0032481">
    <property type="term" value="P:positive regulation of type I interferon production"/>
    <property type="evidence" value="ECO:0007669"/>
    <property type="project" value="InterPro"/>
</dbReference>
<accession>A0AAJ7WAK7</accession>
<dbReference type="GO" id="GO:0061709">
    <property type="term" value="P:reticulophagy"/>
    <property type="evidence" value="ECO:0007669"/>
    <property type="project" value="TreeGrafter"/>
</dbReference>
<dbReference type="GO" id="GO:0002218">
    <property type="term" value="P:activation of innate immune response"/>
    <property type="evidence" value="ECO:0007669"/>
    <property type="project" value="InterPro"/>
</dbReference>
<dbReference type="GO" id="GO:0005789">
    <property type="term" value="C:endoplasmic reticulum membrane"/>
    <property type="evidence" value="ECO:0007669"/>
    <property type="project" value="TreeGrafter"/>
</dbReference>
<reference evidence="4" key="1">
    <citation type="submission" date="2025-08" db="UniProtKB">
        <authorList>
            <consortium name="RefSeq"/>
        </authorList>
    </citation>
    <scope>IDENTIFICATION</scope>
    <source>
        <tissue evidence="4">Whole body</tissue>
    </source>
</reference>
<dbReference type="GO" id="GO:0000045">
    <property type="term" value="P:autophagosome assembly"/>
    <property type="evidence" value="ECO:0007669"/>
    <property type="project" value="TreeGrafter"/>
</dbReference>
<dbReference type="GO" id="GO:0016239">
    <property type="term" value="P:positive regulation of macroautophagy"/>
    <property type="evidence" value="ECO:0007669"/>
    <property type="project" value="TreeGrafter"/>
</dbReference>
<keyword evidence="1" id="KW-1133">Transmembrane helix</keyword>
<dbReference type="Gene3D" id="3.40.50.12100">
    <property type="entry name" value="Stimulator of interferon genes protein"/>
    <property type="match status" value="1"/>
</dbReference>
<gene>
    <name evidence="4" type="primary">LOC108624957</name>
</gene>
<feature type="domain" description="STING ligand-binding" evidence="2">
    <location>
        <begin position="84"/>
        <end position="274"/>
    </location>
</feature>
<dbReference type="RefSeq" id="XP_026669308.1">
    <property type="nucleotide sequence ID" value="XM_026813507.1"/>
</dbReference>
<dbReference type="GO" id="GO:0005776">
    <property type="term" value="C:autophagosome"/>
    <property type="evidence" value="ECO:0007669"/>
    <property type="project" value="TreeGrafter"/>
</dbReference>
<dbReference type="GO" id="GO:0035438">
    <property type="term" value="F:cyclic-di-GMP binding"/>
    <property type="evidence" value="ECO:0007669"/>
    <property type="project" value="InterPro"/>
</dbReference>
<dbReference type="Proteomes" id="UP000694925">
    <property type="component" value="Unplaced"/>
</dbReference>
<keyword evidence="1" id="KW-0812">Transmembrane</keyword>
<keyword evidence="3" id="KW-1185">Reference proteome</keyword>
<dbReference type="GO" id="GO:0045087">
    <property type="term" value="P:innate immune response"/>
    <property type="evidence" value="ECO:0007669"/>
    <property type="project" value="TreeGrafter"/>
</dbReference>
<dbReference type="InterPro" id="IPR055432">
    <property type="entry name" value="STING_LBD"/>
</dbReference>
<evidence type="ECO:0000259" key="2">
    <source>
        <dbReference type="Pfam" id="PF15009"/>
    </source>
</evidence>
<dbReference type="PANTHER" id="PTHR34339:SF1">
    <property type="entry name" value="STIMULATOR OF INTERFERON GENES PROTEIN"/>
    <property type="match status" value="1"/>
</dbReference>
<dbReference type="InterPro" id="IPR038623">
    <property type="entry name" value="STING_C_sf"/>
</dbReference>
<evidence type="ECO:0000256" key="1">
    <source>
        <dbReference type="SAM" id="Phobius"/>
    </source>
</evidence>
<evidence type="ECO:0000313" key="3">
    <source>
        <dbReference type="Proteomes" id="UP000694925"/>
    </source>
</evidence>
<sequence>MNRDAGLFTIFCSITGILIKLHLESKDLAYIIAYCMTVTMFMTLFMNLYEHIFKKYFSSETSIIKTTMKTEKKCDLDSMRGLDCGTHMAHLYYNGYLRIILPSPGTTTKGLIEKIEDYEDINNIQICVHKLFILIPSSSYIPPDLVDASNKWMEGTMDLSNEVRNRGGVKRREYHNTVYKIYPDGQKTNAPLYLVVEGASPLVTLYEMTTRAHAETEVYRSHSKDIIRKFYEKLKDLLDNDPECANTYELIYYDDDKNGNKVNVAKVILDRLAENRV</sequence>